<dbReference type="PANTHER" id="PTHR24171">
    <property type="entry name" value="ANKYRIN REPEAT DOMAIN-CONTAINING PROTEIN 39-RELATED"/>
    <property type="match status" value="1"/>
</dbReference>
<organism evidence="4 5">
    <name type="scientific">Phytohabitans houttuyneae</name>
    <dbReference type="NCBI Taxonomy" id="1076126"/>
    <lineage>
        <taxon>Bacteria</taxon>
        <taxon>Bacillati</taxon>
        <taxon>Actinomycetota</taxon>
        <taxon>Actinomycetes</taxon>
        <taxon>Micromonosporales</taxon>
        <taxon>Micromonosporaceae</taxon>
    </lineage>
</organism>
<proteinExistence type="predicted"/>
<evidence type="ECO:0000313" key="4">
    <source>
        <dbReference type="EMBL" id="GFJ76875.1"/>
    </source>
</evidence>
<keyword evidence="2 3" id="KW-0040">ANK repeat</keyword>
<keyword evidence="1" id="KW-0677">Repeat</keyword>
<name>A0A6V8K7U8_9ACTN</name>
<dbReference type="Gene3D" id="1.25.40.20">
    <property type="entry name" value="Ankyrin repeat-containing domain"/>
    <property type="match status" value="1"/>
</dbReference>
<evidence type="ECO:0000256" key="3">
    <source>
        <dbReference type="PROSITE-ProRule" id="PRU00023"/>
    </source>
</evidence>
<dbReference type="AlphaFoldDB" id="A0A6V8K7U8"/>
<accession>A0A6V8K7U8</accession>
<dbReference type="PROSITE" id="PS50297">
    <property type="entry name" value="ANK_REP_REGION"/>
    <property type="match status" value="1"/>
</dbReference>
<dbReference type="SMART" id="SM00248">
    <property type="entry name" value="ANK"/>
    <property type="match status" value="2"/>
</dbReference>
<feature type="repeat" description="ANK" evidence="3">
    <location>
        <begin position="38"/>
        <end position="70"/>
    </location>
</feature>
<dbReference type="Pfam" id="PF12796">
    <property type="entry name" value="Ank_2"/>
    <property type="match status" value="1"/>
</dbReference>
<dbReference type="PANTHER" id="PTHR24171:SF8">
    <property type="entry name" value="BRCA1-ASSOCIATED RING DOMAIN PROTEIN 1"/>
    <property type="match status" value="1"/>
</dbReference>
<dbReference type="GO" id="GO:0085020">
    <property type="term" value="P:protein K6-linked ubiquitination"/>
    <property type="evidence" value="ECO:0007669"/>
    <property type="project" value="TreeGrafter"/>
</dbReference>
<protein>
    <submittedName>
        <fullName evidence="4">Uncharacterized protein</fullName>
    </submittedName>
</protein>
<keyword evidence="5" id="KW-1185">Reference proteome</keyword>
<comment type="caution">
    <text evidence="4">The sequence shown here is derived from an EMBL/GenBank/DDBJ whole genome shotgun (WGS) entry which is preliminary data.</text>
</comment>
<evidence type="ECO:0000256" key="2">
    <source>
        <dbReference type="ARBA" id="ARBA00023043"/>
    </source>
</evidence>
<evidence type="ECO:0000256" key="1">
    <source>
        <dbReference type="ARBA" id="ARBA00022737"/>
    </source>
</evidence>
<evidence type="ECO:0000313" key="5">
    <source>
        <dbReference type="Proteomes" id="UP000482800"/>
    </source>
</evidence>
<gene>
    <name evidence="4" type="ORF">Phou_010550</name>
</gene>
<reference evidence="4 5" key="1">
    <citation type="submission" date="2020-03" db="EMBL/GenBank/DDBJ databases">
        <title>Whole genome shotgun sequence of Phytohabitans houttuyneae NBRC 108639.</title>
        <authorList>
            <person name="Komaki H."/>
            <person name="Tamura T."/>
        </authorList>
    </citation>
    <scope>NUCLEOTIDE SEQUENCE [LARGE SCALE GENOMIC DNA]</scope>
    <source>
        <strain evidence="4 5">NBRC 108639</strain>
    </source>
</reference>
<dbReference type="SUPFAM" id="SSF48403">
    <property type="entry name" value="Ankyrin repeat"/>
    <property type="match status" value="1"/>
</dbReference>
<dbReference type="GO" id="GO:0004842">
    <property type="term" value="F:ubiquitin-protein transferase activity"/>
    <property type="evidence" value="ECO:0007669"/>
    <property type="project" value="TreeGrafter"/>
</dbReference>
<dbReference type="Proteomes" id="UP000482800">
    <property type="component" value="Unassembled WGS sequence"/>
</dbReference>
<dbReference type="PROSITE" id="PS50088">
    <property type="entry name" value="ANK_REPEAT"/>
    <property type="match status" value="1"/>
</dbReference>
<reference evidence="4 5" key="2">
    <citation type="submission" date="2020-03" db="EMBL/GenBank/DDBJ databases">
        <authorList>
            <person name="Ichikawa N."/>
            <person name="Kimura A."/>
            <person name="Kitahashi Y."/>
            <person name="Uohara A."/>
        </authorList>
    </citation>
    <scope>NUCLEOTIDE SEQUENCE [LARGE SCALE GENOMIC DNA]</scope>
    <source>
        <strain evidence="4 5">NBRC 108639</strain>
    </source>
</reference>
<dbReference type="EMBL" id="BLPF01000001">
    <property type="protein sequence ID" value="GFJ76875.1"/>
    <property type="molecule type" value="Genomic_DNA"/>
</dbReference>
<dbReference type="InterPro" id="IPR036770">
    <property type="entry name" value="Ankyrin_rpt-contain_sf"/>
</dbReference>
<dbReference type="RefSeq" id="WP_218578762.1">
    <property type="nucleotide sequence ID" value="NZ_BAABGO010000005.1"/>
</dbReference>
<dbReference type="InterPro" id="IPR002110">
    <property type="entry name" value="Ankyrin_rpt"/>
</dbReference>
<sequence length="323" mass="34070">MTGGEGGWARMGYRSWGDLTQVRARLAAGADPEAELGSRWRPLHLAAEWGTAEVVAALIAAGADVEADHEGRSPLWIAVQAGQAGSARALAAAGADPWRPMMAGWSPGRLSLAGRTPDLFDRPPGAPGLTDAERAAAAEGHRLVDAIGTPHYDGLSLCCAAGIDATEAVRRLDAAEVPGDPDELVRRLSDDPMGEETLLTVGVTDVEGGCVVTQPWAYGAATPVVCRRLSEGTFSYGMYANPKSGNQGRATRDGEVVAWDLHPGGGWSSADDTAGEILHTFLYRFRALASCCAHAGLRLTDARPIVGPPDRWVRLPPGDYWAR</sequence>